<keyword evidence="3" id="KW-1185">Reference proteome</keyword>
<reference evidence="2" key="1">
    <citation type="submission" date="2022-10" db="EMBL/GenBank/DDBJ databases">
        <title>The WGS of Solirubrobacter ginsenosidimutans DSM 21036.</title>
        <authorList>
            <person name="Jiang Z."/>
        </authorList>
    </citation>
    <scope>NUCLEOTIDE SEQUENCE</scope>
    <source>
        <strain evidence="2">DSM 21036</strain>
    </source>
</reference>
<organism evidence="2 3">
    <name type="scientific">Solirubrobacter ginsenosidimutans</name>
    <dbReference type="NCBI Taxonomy" id="490573"/>
    <lineage>
        <taxon>Bacteria</taxon>
        <taxon>Bacillati</taxon>
        <taxon>Actinomycetota</taxon>
        <taxon>Thermoleophilia</taxon>
        <taxon>Solirubrobacterales</taxon>
        <taxon>Solirubrobacteraceae</taxon>
        <taxon>Solirubrobacter</taxon>
    </lineage>
</organism>
<feature type="signal peptide" evidence="1">
    <location>
        <begin position="1"/>
        <end position="40"/>
    </location>
</feature>
<evidence type="ECO:0000313" key="2">
    <source>
        <dbReference type="EMBL" id="MDA0166138.1"/>
    </source>
</evidence>
<proteinExistence type="predicted"/>
<protein>
    <recommendedName>
        <fullName evidence="4">Lipoprotein SmpA/OmlA domain-containing protein</fullName>
    </recommendedName>
</protein>
<sequence length="140" mass="14555">MTGRQVIAGTRRATAIVATLGLLAVAALCAHLVATSDVFAETEFSGAAFRAATATRDGGAMRDQAHAAVDSHALIGLSPASLRRTLGPPSRIGQRKRHYVWDLGEVSGFVFGGSGIAQLYVDLDAGGSRAERSAVYEPTD</sequence>
<dbReference type="EMBL" id="JAPDOD010000059">
    <property type="protein sequence ID" value="MDA0166138.1"/>
    <property type="molecule type" value="Genomic_DNA"/>
</dbReference>
<dbReference type="Proteomes" id="UP001149140">
    <property type="component" value="Unassembled WGS sequence"/>
</dbReference>
<accession>A0A9X3SAK6</accession>
<comment type="caution">
    <text evidence="2">The sequence shown here is derived from an EMBL/GenBank/DDBJ whole genome shotgun (WGS) entry which is preliminary data.</text>
</comment>
<evidence type="ECO:0000256" key="1">
    <source>
        <dbReference type="SAM" id="SignalP"/>
    </source>
</evidence>
<dbReference type="AlphaFoldDB" id="A0A9X3SAK6"/>
<gene>
    <name evidence="2" type="ORF">OM076_38090</name>
</gene>
<evidence type="ECO:0008006" key="4">
    <source>
        <dbReference type="Google" id="ProtNLM"/>
    </source>
</evidence>
<dbReference type="RefSeq" id="WP_270045399.1">
    <property type="nucleotide sequence ID" value="NZ_JAPDOD010000059.1"/>
</dbReference>
<feature type="chain" id="PRO_5040796855" description="Lipoprotein SmpA/OmlA domain-containing protein" evidence="1">
    <location>
        <begin position="41"/>
        <end position="140"/>
    </location>
</feature>
<evidence type="ECO:0000313" key="3">
    <source>
        <dbReference type="Proteomes" id="UP001149140"/>
    </source>
</evidence>
<keyword evidence="1" id="KW-0732">Signal</keyword>
<name>A0A9X3SAK6_9ACTN</name>